<comment type="caution">
    <text evidence="2">The sequence shown here is derived from an EMBL/GenBank/DDBJ whole genome shotgun (WGS) entry which is preliminary data.</text>
</comment>
<feature type="domain" description="Microcin J25-processing protein McjB C-terminal" evidence="1">
    <location>
        <begin position="5"/>
        <end position="115"/>
    </location>
</feature>
<sequence>MGWAKLKFRRKFAKIAPGLGAKSEETSLDSDERHVKTLKHIRSAIAVISRNTPWESKCMVQAMAGMQMLERRGISSTLYLGTARDEHGKLIAHAWLRSGSMYVSGHEVMNQFVVVEKFAKHARRAG</sequence>
<protein>
    <submittedName>
        <fullName evidence="2">Putative stage V sporulation protein S</fullName>
    </submittedName>
</protein>
<evidence type="ECO:0000313" key="2">
    <source>
        <dbReference type="EMBL" id="GBG08891.1"/>
    </source>
</evidence>
<gene>
    <name evidence="2" type="ORF">PAT3040_03503</name>
</gene>
<keyword evidence="3" id="KW-1185">Reference proteome</keyword>
<dbReference type="InterPro" id="IPR032708">
    <property type="entry name" value="McjB_C"/>
</dbReference>
<proteinExistence type="predicted"/>
<dbReference type="Proteomes" id="UP000245202">
    <property type="component" value="Unassembled WGS sequence"/>
</dbReference>
<dbReference type="Pfam" id="PF13471">
    <property type="entry name" value="Transglut_core3"/>
    <property type="match status" value="1"/>
</dbReference>
<evidence type="ECO:0000313" key="3">
    <source>
        <dbReference type="Proteomes" id="UP000245202"/>
    </source>
</evidence>
<dbReference type="AlphaFoldDB" id="A0A2R5EZS5"/>
<name>A0A2R5EZS5_9BACL</name>
<dbReference type="InterPro" id="IPR053521">
    <property type="entry name" value="McjB-like"/>
</dbReference>
<dbReference type="EMBL" id="BDQX01000171">
    <property type="protein sequence ID" value="GBG08891.1"/>
    <property type="molecule type" value="Genomic_DNA"/>
</dbReference>
<dbReference type="NCBIfam" id="NF033537">
    <property type="entry name" value="lasso_biosyn_B2"/>
    <property type="match status" value="1"/>
</dbReference>
<reference evidence="2 3" key="1">
    <citation type="submission" date="2017-08" db="EMBL/GenBank/DDBJ databases">
        <title>Substantial Increase in Enzyme Production by Combined Drug-Resistance Mutations in Paenibacillus agaridevorans.</title>
        <authorList>
            <person name="Tanaka Y."/>
            <person name="Funane K."/>
            <person name="Hosaka T."/>
            <person name="Shiwa Y."/>
            <person name="Fujita N."/>
            <person name="Miyazaki T."/>
            <person name="Yoshikawa H."/>
            <person name="Murakami K."/>
            <person name="Kasahara K."/>
            <person name="Inaoka T."/>
            <person name="Hiraga Y."/>
            <person name="Ochi K."/>
        </authorList>
    </citation>
    <scope>NUCLEOTIDE SEQUENCE [LARGE SCALE GENOMIC DNA]</scope>
    <source>
        <strain evidence="2 3">T-3040</strain>
    </source>
</reference>
<organism evidence="2 3">
    <name type="scientific">Paenibacillus agaridevorans</name>
    <dbReference type="NCBI Taxonomy" id="171404"/>
    <lineage>
        <taxon>Bacteria</taxon>
        <taxon>Bacillati</taxon>
        <taxon>Bacillota</taxon>
        <taxon>Bacilli</taxon>
        <taxon>Bacillales</taxon>
        <taxon>Paenibacillaceae</taxon>
        <taxon>Paenibacillus</taxon>
    </lineage>
</organism>
<evidence type="ECO:0000259" key="1">
    <source>
        <dbReference type="Pfam" id="PF13471"/>
    </source>
</evidence>
<accession>A0A2R5EZS5</accession>